<dbReference type="EMBL" id="QTSX02001445">
    <property type="protein sequence ID" value="KAJ9082051.1"/>
    <property type="molecule type" value="Genomic_DNA"/>
</dbReference>
<keyword evidence="2" id="KW-1185">Reference proteome</keyword>
<comment type="caution">
    <text evidence="1">The sequence shown here is derived from an EMBL/GenBank/DDBJ whole genome shotgun (WGS) entry which is preliminary data.</text>
</comment>
<gene>
    <name evidence="1" type="ORF">DSO57_1008184</name>
</gene>
<organism evidence="1 2">
    <name type="scientific">Entomophthora muscae</name>
    <dbReference type="NCBI Taxonomy" id="34485"/>
    <lineage>
        <taxon>Eukaryota</taxon>
        <taxon>Fungi</taxon>
        <taxon>Fungi incertae sedis</taxon>
        <taxon>Zoopagomycota</taxon>
        <taxon>Entomophthoromycotina</taxon>
        <taxon>Entomophthoromycetes</taxon>
        <taxon>Entomophthorales</taxon>
        <taxon>Entomophthoraceae</taxon>
        <taxon>Entomophthora</taxon>
    </lineage>
</organism>
<sequence>MSASKSSNAAPMSFNIEPSQPLPVFEKKHLVPREETQALAFIKKFPEYDGRNTVVAILDTGVDPAAAGLQVTSDGKPKIIDLVDCTGSGDVIMDKGPVKASEKGGILSITGLSGRVLKINKEWVNPSGDYRLGLKRMSELYPGPVSTRVQETNNILQYNKHAALVEKVRSQLADLSSAGSKSDAPGADDNKGTSKELRQELEAQVEVLDALMDQFKKDDGPVVDVLVFHDGTTYRVAVDWSATGEMTESKALADYILEREYWPLNYHQPPYELLNISVKVYDEGSLVSLVSSAGTHATHVAGILASHHPDEPQLDGVAPGAQIVSLKIGESRLGSMETQVGLTRAIAVMAQHKCDLANMSYGEDAKLPNEGRFVRWLQDEIIRRYNCVFVSSAGNSGPALTTCGAPGGTSSDVIGVGAYINHSMMKVEYSALEFSPEMAYSWSSRAPVSDGDSGVDIYAPGGAITSVPTYILHKSQLMNGTSMASPNLCGCLALLVSGLKQERIGFTTFRIMRAIKNTAKPFPERANQDQASGSGIIQVDRAWEHLRRFESHADLDTSANVTILNQNNNRGVYLREHKDTQAPFFASVQLAPRFPNDGSPVFGHDVQLRKYDLEMYLALSSNVPFVSTPEVVAYNNAGRNFIVKVDPTALEAGKVHYGEVQAWDSACPSKGPVAQIPVTVIKPLQLDTPSYHISHKVSPGSVLRRFITVPADATYCDMEVVATKPSRSPVRLMAHLVQLLPQERFSHMENKYVLMFDPNANDSLEGEGSQREVKRFGVVGGRTLEICLVQFWANTGDQEFNVKFEFHGIHATPSASTNLPLLLDGGSTTHRIEVVSSLRREPKASFGISLNRLQKLLTPSKAMISPLAYYT</sequence>
<protein>
    <submittedName>
        <fullName evidence="1">Uncharacterized protein</fullName>
    </submittedName>
</protein>
<evidence type="ECO:0000313" key="2">
    <source>
        <dbReference type="Proteomes" id="UP001165960"/>
    </source>
</evidence>
<evidence type="ECO:0000313" key="1">
    <source>
        <dbReference type="EMBL" id="KAJ9082051.1"/>
    </source>
</evidence>
<dbReference type="Proteomes" id="UP001165960">
    <property type="component" value="Unassembled WGS sequence"/>
</dbReference>
<proteinExistence type="predicted"/>
<reference evidence="1" key="1">
    <citation type="submission" date="2022-04" db="EMBL/GenBank/DDBJ databases">
        <title>Genome of the entomopathogenic fungus Entomophthora muscae.</title>
        <authorList>
            <person name="Elya C."/>
            <person name="Lovett B.R."/>
            <person name="Lee E."/>
            <person name="Macias A.M."/>
            <person name="Hajek A.E."/>
            <person name="De Bivort B.L."/>
            <person name="Kasson M.T."/>
            <person name="De Fine Licht H.H."/>
            <person name="Stajich J.E."/>
        </authorList>
    </citation>
    <scope>NUCLEOTIDE SEQUENCE</scope>
    <source>
        <strain evidence="1">Berkeley</strain>
    </source>
</reference>
<accession>A0ACC2U5U2</accession>
<name>A0ACC2U5U2_9FUNG</name>